<sequence length="138" mass="15493">EKSWYQYICHIHTVQPGTLSSIPTGIHNITSRVRSRAEGKRNDVQDVNTICSNDGRRLTDTATYEGNLCISNSNMLIYDVTFKRTNSGCDINVASDQRPVIVACNKVGNRCLPVHFQKYEHQTPSNIPCSRAGHIMIE</sequence>
<reference evidence="1" key="1">
    <citation type="submission" date="2025-08" db="UniProtKB">
        <authorList>
            <consortium name="Ensembl"/>
        </authorList>
    </citation>
    <scope>IDENTIFICATION</scope>
</reference>
<organism evidence="1 2">
    <name type="scientific">Amphilophus citrinellus</name>
    <name type="common">Midas cichlid</name>
    <name type="synonym">Cichlasoma citrinellum</name>
    <dbReference type="NCBI Taxonomy" id="61819"/>
    <lineage>
        <taxon>Eukaryota</taxon>
        <taxon>Metazoa</taxon>
        <taxon>Chordata</taxon>
        <taxon>Craniata</taxon>
        <taxon>Vertebrata</taxon>
        <taxon>Euteleostomi</taxon>
        <taxon>Actinopterygii</taxon>
        <taxon>Neopterygii</taxon>
        <taxon>Teleostei</taxon>
        <taxon>Neoteleostei</taxon>
        <taxon>Acanthomorphata</taxon>
        <taxon>Ovalentaria</taxon>
        <taxon>Cichlomorphae</taxon>
        <taxon>Cichliformes</taxon>
        <taxon>Cichlidae</taxon>
        <taxon>New World cichlids</taxon>
        <taxon>Cichlasomatinae</taxon>
        <taxon>Heroini</taxon>
        <taxon>Amphilophus</taxon>
    </lineage>
</organism>
<keyword evidence="2" id="KW-1185">Reference proteome</keyword>
<dbReference type="GeneTree" id="ENSGT01110000267898"/>
<accession>A0A3Q0RRQ6</accession>
<protein>
    <submittedName>
        <fullName evidence="1">Uncharacterized protein</fullName>
    </submittedName>
</protein>
<dbReference type="Gene3D" id="3.10.130.10">
    <property type="entry name" value="Ribonuclease A-like domain"/>
    <property type="match status" value="1"/>
</dbReference>
<proteinExistence type="predicted"/>
<evidence type="ECO:0000313" key="1">
    <source>
        <dbReference type="Ensembl" id="ENSACIP00000011155.1"/>
    </source>
</evidence>
<name>A0A3Q0RRQ6_AMPCI</name>
<dbReference type="Proteomes" id="UP000261340">
    <property type="component" value="Unplaced"/>
</dbReference>
<dbReference type="AlphaFoldDB" id="A0A3Q0RRQ6"/>
<evidence type="ECO:0000313" key="2">
    <source>
        <dbReference type="Proteomes" id="UP000261340"/>
    </source>
</evidence>
<dbReference type="InterPro" id="IPR036816">
    <property type="entry name" value="RNaseA-like_dom_sf"/>
</dbReference>
<reference evidence="1" key="2">
    <citation type="submission" date="2025-09" db="UniProtKB">
        <authorList>
            <consortium name="Ensembl"/>
        </authorList>
    </citation>
    <scope>IDENTIFICATION</scope>
</reference>
<dbReference type="Ensembl" id="ENSACIT00000011474.1">
    <property type="protein sequence ID" value="ENSACIP00000011155.1"/>
    <property type="gene ID" value="ENSACIG00000008716.1"/>
</dbReference>